<dbReference type="Proteomes" id="UP001480595">
    <property type="component" value="Unassembled WGS sequence"/>
</dbReference>
<protein>
    <recommendedName>
        <fullName evidence="1">Prion-inhibition and propagation HeLo domain-containing protein</fullName>
    </recommendedName>
</protein>
<evidence type="ECO:0000313" key="3">
    <source>
        <dbReference type="Proteomes" id="UP001480595"/>
    </source>
</evidence>
<keyword evidence="3" id="KW-1185">Reference proteome</keyword>
<sequence length="153" mass="17153">MEVAGLAIRAIALVSLFKDTLDVFSYISAANHDRRLDDPVTHRVISRILGNIRILLSKGSDLQQRYGVDKVDNSQSLVISVPAISNVRMQEFLRQFESLKIGTGKRQKETSVAKRFFWVVRNKEKFEALIRQLSGLVSKLNAVIPPGEISCAQ</sequence>
<dbReference type="InterPro" id="IPR029498">
    <property type="entry name" value="HeLo_dom"/>
</dbReference>
<evidence type="ECO:0000313" key="2">
    <source>
        <dbReference type="EMBL" id="KAK8069787.1"/>
    </source>
</evidence>
<dbReference type="Pfam" id="PF14479">
    <property type="entry name" value="HeLo"/>
    <property type="match status" value="1"/>
</dbReference>
<dbReference type="EMBL" id="JAQQWL010000006">
    <property type="protein sequence ID" value="KAK8069787.1"/>
    <property type="molecule type" value="Genomic_DNA"/>
</dbReference>
<gene>
    <name evidence="2" type="ORF">PG994_006403</name>
</gene>
<proteinExistence type="predicted"/>
<accession>A0ABR1VFX3</accession>
<name>A0ABR1VFX3_9PEZI</name>
<dbReference type="Gene3D" id="1.20.120.1020">
    <property type="entry name" value="Prion-inhibition and propagation, HeLo domain"/>
    <property type="match status" value="2"/>
</dbReference>
<feature type="domain" description="Prion-inhibition and propagation HeLo" evidence="1">
    <location>
        <begin position="32"/>
        <end position="148"/>
    </location>
</feature>
<organism evidence="2 3">
    <name type="scientific">Apiospora phragmitis</name>
    <dbReference type="NCBI Taxonomy" id="2905665"/>
    <lineage>
        <taxon>Eukaryota</taxon>
        <taxon>Fungi</taxon>
        <taxon>Dikarya</taxon>
        <taxon>Ascomycota</taxon>
        <taxon>Pezizomycotina</taxon>
        <taxon>Sordariomycetes</taxon>
        <taxon>Xylariomycetidae</taxon>
        <taxon>Amphisphaeriales</taxon>
        <taxon>Apiosporaceae</taxon>
        <taxon>Apiospora</taxon>
    </lineage>
</organism>
<evidence type="ECO:0000259" key="1">
    <source>
        <dbReference type="Pfam" id="PF14479"/>
    </source>
</evidence>
<dbReference type="GeneID" id="92090875"/>
<comment type="caution">
    <text evidence="2">The sequence shown here is derived from an EMBL/GenBank/DDBJ whole genome shotgun (WGS) entry which is preliminary data.</text>
</comment>
<dbReference type="InterPro" id="IPR038305">
    <property type="entry name" value="HeLo_sf"/>
</dbReference>
<reference evidence="2 3" key="1">
    <citation type="submission" date="2023-01" db="EMBL/GenBank/DDBJ databases">
        <title>Analysis of 21 Apiospora genomes using comparative genomics revels a genus with tremendous synthesis potential of carbohydrate active enzymes and secondary metabolites.</title>
        <authorList>
            <person name="Sorensen T."/>
        </authorList>
    </citation>
    <scope>NUCLEOTIDE SEQUENCE [LARGE SCALE GENOMIC DNA]</scope>
    <source>
        <strain evidence="2 3">CBS 135458</strain>
    </source>
</reference>
<dbReference type="RefSeq" id="XP_066717081.1">
    <property type="nucleotide sequence ID" value="XM_066857812.1"/>
</dbReference>